<dbReference type="Proteomes" id="UP000487221">
    <property type="component" value="Unassembled WGS sequence"/>
</dbReference>
<evidence type="ECO:0000313" key="10">
    <source>
        <dbReference type="Proteomes" id="UP001196342"/>
    </source>
</evidence>
<protein>
    <submittedName>
        <fullName evidence="2">Uncharacterized protein</fullName>
    </submittedName>
</protein>
<dbReference type="GeneID" id="78406521"/>
<reference evidence="3 10" key="3">
    <citation type="submission" date="2020-12" db="EMBL/GenBank/DDBJ databases">
        <title>Microorganisms.</title>
        <authorList>
            <person name="Matos J."/>
            <person name="Faleiro L."/>
            <person name="Duarte I."/>
        </authorList>
    </citation>
    <scope>NUCLEOTIDE SEQUENCE [LARGE SCALE GENOMIC DNA]</scope>
    <source>
        <strain evidence="3 10">PtFD3Pch2</strain>
    </source>
</reference>
<evidence type="ECO:0000313" key="7">
    <source>
        <dbReference type="Proteomes" id="UP000283601"/>
    </source>
</evidence>
<accession>A0A139KAI1</accession>
<evidence type="ECO:0000313" key="4">
    <source>
        <dbReference type="EMBL" id="RGN94986.1"/>
    </source>
</evidence>
<dbReference type="EMBL" id="QSVA01000005">
    <property type="protein sequence ID" value="RGN94986.1"/>
    <property type="molecule type" value="Genomic_DNA"/>
</dbReference>
<dbReference type="AlphaFoldDB" id="A0A139KAI1"/>
<dbReference type="EMBL" id="JAFBJK010000002">
    <property type="protein sequence ID" value="MBT8725045.1"/>
    <property type="molecule type" value="Genomic_DNA"/>
</dbReference>
<keyword evidence="10" id="KW-1185">Reference proteome</keyword>
<comment type="caution">
    <text evidence="2">The sequence shown here is derived from an EMBL/GenBank/DDBJ whole genome shotgun (WGS) entry which is preliminary data.</text>
</comment>
<evidence type="ECO:0000313" key="6">
    <source>
        <dbReference type="Proteomes" id="UP000260759"/>
    </source>
</evidence>
<dbReference type="Proteomes" id="UP000260759">
    <property type="component" value="Unassembled WGS sequence"/>
</dbReference>
<evidence type="ECO:0000313" key="1">
    <source>
        <dbReference type="EMBL" id="KAB4180497.1"/>
    </source>
</evidence>
<dbReference type="EMBL" id="WCTY01000042">
    <property type="protein sequence ID" value="KAB4180497.1"/>
    <property type="molecule type" value="Genomic_DNA"/>
</dbReference>
<reference evidence="8 9" key="2">
    <citation type="journal article" date="2019" name="Nat. Med.">
        <title>A library of human gut bacterial isolates paired with longitudinal multiomics data enables mechanistic microbiome research.</title>
        <authorList>
            <person name="Poyet M."/>
            <person name="Groussin M."/>
            <person name="Gibbons S.M."/>
            <person name="Avila-Pacheco J."/>
            <person name="Jiang X."/>
            <person name="Kearney S.M."/>
            <person name="Perrotta A.R."/>
            <person name="Berdy B."/>
            <person name="Zhao S."/>
            <person name="Lieberman T.D."/>
            <person name="Swanson P.K."/>
            <person name="Smith M."/>
            <person name="Roesemann S."/>
            <person name="Alexander J.E."/>
            <person name="Rich S.A."/>
            <person name="Livny J."/>
            <person name="Vlamakis H."/>
            <person name="Clish C."/>
            <person name="Bullock K."/>
            <person name="Deik A."/>
            <person name="Scott J."/>
            <person name="Pierce K.A."/>
            <person name="Xavier R.J."/>
            <person name="Alm E.J."/>
        </authorList>
    </citation>
    <scope>NUCLEOTIDE SEQUENCE [LARGE SCALE GENOMIC DNA]</scope>
    <source>
        <strain evidence="2 8">BIOML-A11</strain>
        <strain evidence="1 9">BIOML-A19</strain>
    </source>
</reference>
<evidence type="ECO:0000313" key="5">
    <source>
        <dbReference type="EMBL" id="RHE23184.1"/>
    </source>
</evidence>
<evidence type="ECO:0000313" key="8">
    <source>
        <dbReference type="Proteomes" id="UP000466952"/>
    </source>
</evidence>
<gene>
    <name evidence="5" type="ORF">DW758_10195</name>
    <name evidence="4" type="ORF">DXB37_07385</name>
    <name evidence="2" type="ORF">GAP55_12760</name>
    <name evidence="1" type="ORF">GAQ44_19885</name>
    <name evidence="3" type="ORF">JQN06_02500</name>
</gene>
<dbReference type="EMBL" id="WCTR01000008">
    <property type="protein sequence ID" value="KAB4211841.1"/>
    <property type="molecule type" value="Genomic_DNA"/>
</dbReference>
<reference evidence="6 7" key="1">
    <citation type="submission" date="2018-08" db="EMBL/GenBank/DDBJ databases">
        <title>A genome reference for cultivated species of the human gut microbiota.</title>
        <authorList>
            <person name="Zou Y."/>
            <person name="Xue W."/>
            <person name="Luo G."/>
        </authorList>
    </citation>
    <scope>NUCLEOTIDE SEQUENCE [LARGE SCALE GENOMIC DNA]</scope>
    <source>
        <strain evidence="5 7">AM29-12AC</strain>
        <strain evidence="4 6">OM03-4</strain>
    </source>
</reference>
<dbReference type="EMBL" id="QSJZ01000007">
    <property type="protein sequence ID" value="RHE23184.1"/>
    <property type="molecule type" value="Genomic_DNA"/>
</dbReference>
<dbReference type="RefSeq" id="WP_004293589.1">
    <property type="nucleotide sequence ID" value="NZ_CACRTC010000020.1"/>
</dbReference>
<sequence>MAVKVARGQVTIIDQNDAVSLQAFIGSSQPLTQVYNRDNNAYAPSWAASPYLVLTPSLFVSGQAATDQITSVGNAATLTAGVKSGSAKWYKNGTAIVSGQDSCTIGAASAKYALTVKANHMTVSAPQVRYTFEAVYIDANGLEIPFRAEIQFTQHLNAGAMIAAVAYAPDGIVFKNDEVATLRAHCDLWRGASIDTTNVTYAWGIKDSAVFAGTTLTAAAAAGATTITVASVMNMEAGGRITIGSAQYTISAVNASTKVVTLTSALSAAAASGAAVSCPYYNSMLGAGWACLTSTNPRGVTAGWTTNEITITADAVLNFETFKCAIKDTDTSAGNASANKVVCDIISFTDMSDPITVDLVSQKGFTIKNNGNDVDAKAVLYRGGEEIDTGGTAYTYTWKLWNSAGTSVVKTYTGKSITVSKADVTGKGVLMCEVSK</sequence>
<dbReference type="Proteomes" id="UP000466952">
    <property type="component" value="Unassembled WGS sequence"/>
</dbReference>
<name>A0A139KAI1_BACUN</name>
<proteinExistence type="predicted"/>
<evidence type="ECO:0000313" key="3">
    <source>
        <dbReference type="EMBL" id="MBT8725045.1"/>
    </source>
</evidence>
<evidence type="ECO:0000313" key="2">
    <source>
        <dbReference type="EMBL" id="KAB4211841.1"/>
    </source>
</evidence>
<dbReference type="Proteomes" id="UP000283601">
    <property type="component" value="Unassembled WGS sequence"/>
</dbReference>
<evidence type="ECO:0000313" key="9">
    <source>
        <dbReference type="Proteomes" id="UP000487221"/>
    </source>
</evidence>
<organism evidence="2 8">
    <name type="scientific">Bacteroides uniformis</name>
    <dbReference type="NCBI Taxonomy" id="820"/>
    <lineage>
        <taxon>Bacteria</taxon>
        <taxon>Pseudomonadati</taxon>
        <taxon>Bacteroidota</taxon>
        <taxon>Bacteroidia</taxon>
        <taxon>Bacteroidales</taxon>
        <taxon>Bacteroidaceae</taxon>
        <taxon>Bacteroides</taxon>
    </lineage>
</organism>
<dbReference type="Proteomes" id="UP001196342">
    <property type="component" value="Unassembled WGS sequence"/>
</dbReference>